<dbReference type="SMART" id="SM00256">
    <property type="entry name" value="FBOX"/>
    <property type="match status" value="1"/>
</dbReference>
<keyword evidence="4" id="KW-1185">Reference proteome</keyword>
<dbReference type="EMBL" id="CAJGYO010000002">
    <property type="protein sequence ID" value="CAD6211413.1"/>
    <property type="molecule type" value="Genomic_DNA"/>
</dbReference>
<dbReference type="InterPro" id="IPR001810">
    <property type="entry name" value="F-box_dom"/>
</dbReference>
<proteinExistence type="predicted"/>
<feature type="region of interest" description="Disordered" evidence="1">
    <location>
        <begin position="87"/>
        <end position="108"/>
    </location>
</feature>
<reference evidence="3" key="1">
    <citation type="submission" date="2020-10" db="EMBL/GenBank/DDBJ databases">
        <authorList>
            <person name="Han B."/>
            <person name="Lu T."/>
            <person name="Zhao Q."/>
            <person name="Huang X."/>
            <person name="Zhao Y."/>
        </authorList>
    </citation>
    <scope>NUCLEOTIDE SEQUENCE</scope>
</reference>
<dbReference type="AlphaFoldDB" id="A0A811MUA5"/>
<comment type="caution">
    <text evidence="3">The sequence shown here is derived from an EMBL/GenBank/DDBJ whole genome shotgun (WGS) entry which is preliminary data.</text>
</comment>
<dbReference type="SUPFAM" id="SSF81383">
    <property type="entry name" value="F-box domain"/>
    <property type="match status" value="1"/>
</dbReference>
<feature type="domain" description="F-box" evidence="2">
    <location>
        <begin position="16"/>
        <end position="56"/>
    </location>
</feature>
<dbReference type="Proteomes" id="UP000604825">
    <property type="component" value="Unassembled WGS sequence"/>
</dbReference>
<evidence type="ECO:0000313" key="3">
    <source>
        <dbReference type="EMBL" id="CAD6211413.1"/>
    </source>
</evidence>
<organism evidence="3 4">
    <name type="scientific">Miscanthus lutarioriparius</name>
    <dbReference type="NCBI Taxonomy" id="422564"/>
    <lineage>
        <taxon>Eukaryota</taxon>
        <taxon>Viridiplantae</taxon>
        <taxon>Streptophyta</taxon>
        <taxon>Embryophyta</taxon>
        <taxon>Tracheophyta</taxon>
        <taxon>Spermatophyta</taxon>
        <taxon>Magnoliopsida</taxon>
        <taxon>Liliopsida</taxon>
        <taxon>Poales</taxon>
        <taxon>Poaceae</taxon>
        <taxon>PACMAD clade</taxon>
        <taxon>Panicoideae</taxon>
        <taxon>Andropogonodae</taxon>
        <taxon>Andropogoneae</taxon>
        <taxon>Saccharinae</taxon>
        <taxon>Miscanthus</taxon>
    </lineage>
</organism>
<dbReference type="InterPro" id="IPR036047">
    <property type="entry name" value="F-box-like_dom_sf"/>
</dbReference>
<dbReference type="PANTHER" id="PTHR31672">
    <property type="entry name" value="BNACNNG10540D PROTEIN"/>
    <property type="match status" value="1"/>
</dbReference>
<evidence type="ECO:0000256" key="1">
    <source>
        <dbReference type="SAM" id="MobiDB-lite"/>
    </source>
</evidence>
<dbReference type="OrthoDB" id="693924at2759"/>
<evidence type="ECO:0000313" key="4">
    <source>
        <dbReference type="Proteomes" id="UP000604825"/>
    </source>
</evidence>
<gene>
    <name evidence="3" type="ORF">NCGR_LOCUS7384</name>
</gene>
<dbReference type="Gene3D" id="1.20.1280.50">
    <property type="match status" value="1"/>
</dbReference>
<name>A0A811MUA5_9POAL</name>
<protein>
    <recommendedName>
        <fullName evidence="2">F-box domain-containing protein</fullName>
    </recommendedName>
</protein>
<dbReference type="Pfam" id="PF00646">
    <property type="entry name" value="F-box"/>
    <property type="match status" value="1"/>
</dbReference>
<dbReference type="InterPro" id="IPR050796">
    <property type="entry name" value="SCF_F-box_component"/>
</dbReference>
<accession>A0A811MUA5</accession>
<evidence type="ECO:0000259" key="2">
    <source>
        <dbReference type="SMART" id="SM00256"/>
    </source>
</evidence>
<dbReference type="CDD" id="cd22157">
    <property type="entry name" value="F-box_AtFBW1-like"/>
    <property type="match status" value="1"/>
</dbReference>
<sequence length="445" mass="48990">MEDWTVCSNGGGLLELTDDVHREILFRLPARCLCRARAVCRSWRDLASDPSFLRAYADRTAASPFLLTWSDTVTERDSTRDCTVHLSIHHQSRPRGDDDDSHGRRPASSRCCDLRLVLTARHPSISGAMRSWDGVLCVEMWGVHRRLRPSLRGGGGKGKPGASRSDRGYIAGAYLHPVTGVFHLLHSSGSVLAGVGEQTPRFRLLTVDAPGTAWREIPISADADTARLQTVVGRLRLQSSATAHGRLHWRVARSQTKRWHDDREKLLVFDAGKEEFGCMALPQLHLHGDGEAAAVKQRAISTLAGKLCLLAGVAATTVAVWVLEDYEAEDWRLRHMVDVAADSPSPSPLHWDNSRLDSALGNVGLLAGGVGGDEVEEIIFYNCAKKVYSVRPWSWFGSSSSRPMFFGHREGLAVHMQSLLPHNVVFGTMPRVRGIAFLDCPNNNG</sequence>
<dbReference type="PANTHER" id="PTHR31672:SF2">
    <property type="entry name" value="F-BOX DOMAIN-CONTAINING PROTEIN"/>
    <property type="match status" value="1"/>
</dbReference>